<dbReference type="SUPFAM" id="SSF55136">
    <property type="entry name" value="Probable bacterial effector-binding domain"/>
    <property type="match status" value="1"/>
</dbReference>
<reference evidence="4" key="1">
    <citation type="submission" date="2018-06" db="EMBL/GenBank/DDBJ databases">
        <authorList>
            <person name="Zhirakovskaya E."/>
        </authorList>
    </citation>
    <scope>NUCLEOTIDE SEQUENCE</scope>
</reference>
<organism evidence="4">
    <name type="scientific">hydrothermal vent metagenome</name>
    <dbReference type="NCBI Taxonomy" id="652676"/>
    <lineage>
        <taxon>unclassified sequences</taxon>
        <taxon>metagenomes</taxon>
        <taxon>ecological metagenomes</taxon>
    </lineage>
</organism>
<dbReference type="GO" id="GO:0043565">
    <property type="term" value="F:sequence-specific DNA binding"/>
    <property type="evidence" value="ECO:0007669"/>
    <property type="project" value="InterPro"/>
</dbReference>
<proteinExistence type="predicted"/>
<dbReference type="Gene3D" id="1.10.10.60">
    <property type="entry name" value="Homeodomain-like"/>
    <property type="match status" value="2"/>
</dbReference>
<keyword evidence="1" id="KW-0805">Transcription regulation</keyword>
<dbReference type="Pfam" id="PF12833">
    <property type="entry name" value="HTH_18"/>
    <property type="match status" value="1"/>
</dbReference>
<dbReference type="EMBL" id="UOFE01000048">
    <property type="protein sequence ID" value="VAW55510.1"/>
    <property type="molecule type" value="Genomic_DNA"/>
</dbReference>
<dbReference type="InterPro" id="IPR050908">
    <property type="entry name" value="SmbC-like"/>
</dbReference>
<dbReference type="SUPFAM" id="SSF46689">
    <property type="entry name" value="Homeodomain-like"/>
    <property type="match status" value="2"/>
</dbReference>
<dbReference type="GO" id="GO:0003700">
    <property type="term" value="F:DNA-binding transcription factor activity"/>
    <property type="evidence" value="ECO:0007669"/>
    <property type="project" value="InterPro"/>
</dbReference>
<name>A0A3B0WSL3_9ZZZZ</name>
<dbReference type="SMART" id="SM00342">
    <property type="entry name" value="HTH_ARAC"/>
    <property type="match status" value="1"/>
</dbReference>
<dbReference type="InterPro" id="IPR029442">
    <property type="entry name" value="GyrI-like"/>
</dbReference>
<dbReference type="PROSITE" id="PS01124">
    <property type="entry name" value="HTH_ARAC_FAMILY_2"/>
    <property type="match status" value="1"/>
</dbReference>
<dbReference type="SMART" id="SM00871">
    <property type="entry name" value="AraC_E_bind"/>
    <property type="match status" value="1"/>
</dbReference>
<accession>A0A3B0WSL3</accession>
<evidence type="ECO:0000256" key="2">
    <source>
        <dbReference type="ARBA" id="ARBA00023163"/>
    </source>
</evidence>
<evidence type="ECO:0000256" key="1">
    <source>
        <dbReference type="ARBA" id="ARBA00023015"/>
    </source>
</evidence>
<dbReference type="InterPro" id="IPR009057">
    <property type="entry name" value="Homeodomain-like_sf"/>
</dbReference>
<dbReference type="AlphaFoldDB" id="A0A3B0WSL3"/>
<dbReference type="Pfam" id="PF06445">
    <property type="entry name" value="GyrI-like"/>
    <property type="match status" value="1"/>
</dbReference>
<keyword evidence="2" id="KW-0804">Transcription</keyword>
<evidence type="ECO:0000313" key="4">
    <source>
        <dbReference type="EMBL" id="VAW55510.1"/>
    </source>
</evidence>
<dbReference type="InterPro" id="IPR018060">
    <property type="entry name" value="HTH_AraC"/>
</dbReference>
<feature type="domain" description="HTH araC/xylS-type" evidence="3">
    <location>
        <begin position="14"/>
        <end position="112"/>
    </location>
</feature>
<gene>
    <name evidence="4" type="ORF">MNBD_GAMMA05-2529</name>
</gene>
<evidence type="ECO:0000259" key="3">
    <source>
        <dbReference type="PROSITE" id="PS01124"/>
    </source>
</evidence>
<dbReference type="PANTHER" id="PTHR40055:SF1">
    <property type="entry name" value="TRANSCRIPTIONAL REGULATOR YGIV-RELATED"/>
    <property type="match status" value="1"/>
</dbReference>
<dbReference type="InterPro" id="IPR010499">
    <property type="entry name" value="AraC_E-bd"/>
</dbReference>
<dbReference type="Gene3D" id="3.20.80.10">
    <property type="entry name" value="Regulatory factor, effector binding domain"/>
    <property type="match status" value="1"/>
</dbReference>
<dbReference type="InterPro" id="IPR011256">
    <property type="entry name" value="Reg_factor_effector_dom_sf"/>
</dbReference>
<dbReference type="PANTHER" id="PTHR40055">
    <property type="entry name" value="TRANSCRIPTIONAL REGULATOR YGIV-RELATED"/>
    <property type="match status" value="1"/>
</dbReference>
<sequence length="290" mass="33010">MKKTTSATYRQRFTAVIEYMHDNINGDLGVNALADIAIMSPYHFHRIYRELMQETVNATVRRLRLQKAAIDLIRTDQSIQSVAQGISYGSVEAFSRAFSRQFCISPGEYRNTKKHDCSNDEPFIAMLPAEQKRYDNMYEVKTISIDKIHLAGYSHKGDYMAIGSTFEKLYMNASSQNLLNENTRSIGLYYDDPKSVELDALRSVACISVDKSQALDGGLERMTIPAGSCASILFKGPYAELEKPYDWLMGHWIPNNNKEIADFPPFEEYLNNPRDTPPNELLTRIYCLLA</sequence>
<protein>
    <submittedName>
        <fullName evidence="4">Transcriptional regulator, AraC family</fullName>
    </submittedName>
</protein>